<dbReference type="RefSeq" id="WP_012105229.1">
    <property type="nucleotide sequence ID" value="NZ_CHJS01000039.1"/>
</dbReference>
<accession>A0A0T9PT38</accession>
<dbReference type="Proteomes" id="UP000038204">
    <property type="component" value="Unassembled WGS sequence"/>
</dbReference>
<gene>
    <name evidence="1" type="ORF">ERS008667_01576</name>
</gene>
<dbReference type="AlphaFoldDB" id="A0A0T9PT38"/>
<evidence type="ECO:0000313" key="1">
    <source>
        <dbReference type="EMBL" id="CNH80574.1"/>
    </source>
</evidence>
<reference evidence="1 2" key="1">
    <citation type="submission" date="2015-03" db="EMBL/GenBank/DDBJ databases">
        <authorList>
            <person name="Murphy D."/>
        </authorList>
    </citation>
    <scope>NUCLEOTIDE SEQUENCE [LARGE SCALE GENOMIC DNA]</scope>
    <source>
        <strain evidence="1 2">Y233</strain>
    </source>
</reference>
<evidence type="ECO:0000313" key="2">
    <source>
        <dbReference type="Proteomes" id="UP000038204"/>
    </source>
</evidence>
<organism evidence="1 2">
    <name type="scientific">Yersinia similis</name>
    <dbReference type="NCBI Taxonomy" id="367190"/>
    <lineage>
        <taxon>Bacteria</taxon>
        <taxon>Pseudomonadati</taxon>
        <taxon>Pseudomonadota</taxon>
        <taxon>Gammaproteobacteria</taxon>
        <taxon>Enterobacterales</taxon>
        <taxon>Yersiniaceae</taxon>
        <taxon>Yersinia</taxon>
    </lineage>
</organism>
<proteinExistence type="predicted"/>
<protein>
    <submittedName>
        <fullName evidence="1">Protein of uncharacterized function (DUF3383)</fullName>
    </submittedName>
</protein>
<dbReference type="Pfam" id="PF11863">
    <property type="entry name" value="DUF3383"/>
    <property type="match status" value="1"/>
</dbReference>
<name>A0A0T9PT38_9GAMM</name>
<dbReference type="InterPro" id="IPR021808">
    <property type="entry name" value="DUF3383"/>
</dbReference>
<sequence length="385" mass="42456">MAYPVDNIIPVNIILTAAGLGYGDFSSALTFADPSDLAEGVKFGADSFRDYASLPELGADFKTTSPIYHIATRYFAQIPKPPQITVWMKNTKDLLMEMVNSATDRIWRYHYFFKTSDVTTNEIILQLADWSDANSHPVWWTFSDVDIADQNKDNDVISLLKSKGNRHVFVGYKTAGSVTADPTQAYSMVQLAAAFHKFRPTGLDTAITGEYQVLPGVMGDDMATSAYNALKAKNAVFFTKIELAGQIDSSRVINSKSMSSYGEFIDDVLNLDVLKNHIQVDGYNYIANVGTKRALTPRDYDGLLSTVATTCKRFFDNGVLGTGSYIDPEDGVTKVADFGFVIRSRPEDVLSLTADQRKKRVYPLTTLLVILGRAGHVAEINATVE</sequence>
<dbReference type="EMBL" id="CQBK01000009">
    <property type="protein sequence ID" value="CNH80574.1"/>
    <property type="molecule type" value="Genomic_DNA"/>
</dbReference>